<keyword evidence="5" id="KW-1185">Reference proteome</keyword>
<proteinExistence type="predicted"/>
<dbReference type="Pfam" id="PF00665">
    <property type="entry name" value="rve"/>
    <property type="match status" value="1"/>
</dbReference>
<evidence type="ECO:0000313" key="4">
    <source>
        <dbReference type="EMBL" id="RXN29559.1"/>
    </source>
</evidence>
<dbReference type="PROSITE" id="PS50994">
    <property type="entry name" value="INTEGRASE"/>
    <property type="match status" value="1"/>
</dbReference>
<feature type="region of interest" description="Disordered" evidence="1">
    <location>
        <begin position="332"/>
        <end position="366"/>
    </location>
</feature>
<sequence>MAEDVKRWCQQCERCTVVKDVFPWVQTYMGHLLASRPNQILAIDFTLIEPSQNGMANVLVLTDVFSKYTQAVPTRDQRASTVAKVLVNEWFYKFVIPSRIHSDQGRNFESTLIQQLCELYGIERSRTTPAHPMGNGQCERFNRTLHNLLRTLPFPKKKNWAMYLPQMVFSYNATPHQSTDRLRVAFEGAKSRMKLAADRRKERHDQRVQDDPLKPGQLVYLRDLCVRGRAKIQDHWSSVVYRVLRAPMPGGAVYTIAPVEDLERVRHVHRTLLRAQPPRPSSEPVDSPLLVSDQVSVEAEDELLEDMWMLVPAGQEVLPPVTVPAAANSSSLNDAFSQSQSPEGVPKSSCGVLTSEPLDRGPGSSDLAVTVEDRSISIRAPLRRTTRATAGYHSNVYHLPETVGGSMRSIMGSRVSVTNGAVNLFRPWS</sequence>
<dbReference type="EMBL" id="QBIY01011753">
    <property type="protein sequence ID" value="RXN29559.1"/>
    <property type="molecule type" value="Genomic_DNA"/>
</dbReference>
<gene>
    <name evidence="4" type="ORF">ROHU_018289</name>
    <name evidence="3" type="ORF">ROHU_022439</name>
</gene>
<dbReference type="PANTHER" id="PTHR37984:SF15">
    <property type="entry name" value="INTEGRASE CATALYTIC DOMAIN-CONTAINING PROTEIN"/>
    <property type="match status" value="1"/>
</dbReference>
<dbReference type="AlphaFoldDB" id="A0A498N5A0"/>
<dbReference type="InterPro" id="IPR001584">
    <property type="entry name" value="Integrase_cat-core"/>
</dbReference>
<accession>A0A498N5A0</accession>
<feature type="compositionally biased region" description="Polar residues" evidence="1">
    <location>
        <begin position="332"/>
        <end position="342"/>
    </location>
</feature>
<protein>
    <submittedName>
        <fullName evidence="4">Transposon Ty3-I Gag-Pol poly</fullName>
    </submittedName>
</protein>
<dbReference type="Proteomes" id="UP000290572">
    <property type="component" value="Unassembled WGS sequence"/>
</dbReference>
<dbReference type="EMBL" id="QBIY01012552">
    <property type="protein sequence ID" value="RXN24004.1"/>
    <property type="molecule type" value="Genomic_DNA"/>
</dbReference>
<evidence type="ECO:0000259" key="2">
    <source>
        <dbReference type="PROSITE" id="PS50994"/>
    </source>
</evidence>
<dbReference type="InterPro" id="IPR036397">
    <property type="entry name" value="RNaseH_sf"/>
</dbReference>
<dbReference type="FunFam" id="3.30.420.10:FF:000032">
    <property type="entry name" value="Retrovirus-related Pol polyprotein from transposon 297-like Protein"/>
    <property type="match status" value="1"/>
</dbReference>
<dbReference type="GO" id="GO:0003676">
    <property type="term" value="F:nucleic acid binding"/>
    <property type="evidence" value="ECO:0007669"/>
    <property type="project" value="InterPro"/>
</dbReference>
<dbReference type="InterPro" id="IPR050951">
    <property type="entry name" value="Retrovirus_Pol_polyprotein"/>
</dbReference>
<organism evidence="4 5">
    <name type="scientific">Labeo rohita</name>
    <name type="common">Indian major carp</name>
    <name type="synonym">Cyprinus rohita</name>
    <dbReference type="NCBI Taxonomy" id="84645"/>
    <lineage>
        <taxon>Eukaryota</taxon>
        <taxon>Metazoa</taxon>
        <taxon>Chordata</taxon>
        <taxon>Craniata</taxon>
        <taxon>Vertebrata</taxon>
        <taxon>Euteleostomi</taxon>
        <taxon>Actinopterygii</taxon>
        <taxon>Neopterygii</taxon>
        <taxon>Teleostei</taxon>
        <taxon>Ostariophysi</taxon>
        <taxon>Cypriniformes</taxon>
        <taxon>Cyprinidae</taxon>
        <taxon>Labeoninae</taxon>
        <taxon>Labeonini</taxon>
        <taxon>Labeo</taxon>
    </lineage>
</organism>
<dbReference type="STRING" id="84645.A0A498N5A0"/>
<evidence type="ECO:0000256" key="1">
    <source>
        <dbReference type="SAM" id="MobiDB-lite"/>
    </source>
</evidence>
<feature type="domain" description="Integrase catalytic" evidence="2">
    <location>
        <begin position="33"/>
        <end position="191"/>
    </location>
</feature>
<dbReference type="InterPro" id="IPR012337">
    <property type="entry name" value="RNaseH-like_sf"/>
</dbReference>
<name>A0A498N5A0_LABRO</name>
<comment type="caution">
    <text evidence="4">The sequence shown here is derived from an EMBL/GenBank/DDBJ whole genome shotgun (WGS) entry which is preliminary data.</text>
</comment>
<dbReference type="GO" id="GO:0015074">
    <property type="term" value="P:DNA integration"/>
    <property type="evidence" value="ECO:0007669"/>
    <property type="project" value="InterPro"/>
</dbReference>
<dbReference type="PANTHER" id="PTHR37984">
    <property type="entry name" value="PROTEIN CBG26694"/>
    <property type="match status" value="1"/>
</dbReference>
<evidence type="ECO:0000313" key="5">
    <source>
        <dbReference type="Proteomes" id="UP000290572"/>
    </source>
</evidence>
<dbReference type="SUPFAM" id="SSF53098">
    <property type="entry name" value="Ribonuclease H-like"/>
    <property type="match status" value="1"/>
</dbReference>
<dbReference type="Gene3D" id="3.30.420.10">
    <property type="entry name" value="Ribonuclease H-like superfamily/Ribonuclease H"/>
    <property type="match status" value="1"/>
</dbReference>
<reference evidence="4 5" key="1">
    <citation type="submission" date="2018-03" db="EMBL/GenBank/DDBJ databases">
        <title>Draft genome sequence of Rohu Carp (Labeo rohita).</title>
        <authorList>
            <person name="Das P."/>
            <person name="Kushwaha B."/>
            <person name="Joshi C.G."/>
            <person name="Kumar D."/>
            <person name="Nagpure N.S."/>
            <person name="Sahoo L."/>
            <person name="Das S.P."/>
            <person name="Bit A."/>
            <person name="Patnaik S."/>
            <person name="Meher P.K."/>
            <person name="Jayasankar P."/>
            <person name="Koringa P.G."/>
            <person name="Patel N.V."/>
            <person name="Hinsu A.T."/>
            <person name="Kumar R."/>
            <person name="Pandey M."/>
            <person name="Agarwal S."/>
            <person name="Srivastava S."/>
            <person name="Singh M."/>
            <person name="Iquebal M.A."/>
            <person name="Jaiswal S."/>
            <person name="Angadi U.B."/>
            <person name="Kumar N."/>
            <person name="Raza M."/>
            <person name="Shah T.M."/>
            <person name="Rai A."/>
            <person name="Jena J.K."/>
        </authorList>
    </citation>
    <scope>NUCLEOTIDE SEQUENCE [LARGE SCALE GENOMIC DNA]</scope>
    <source>
        <strain evidence="4">DASCIFA01</strain>
        <tissue evidence="4">Testis</tissue>
    </source>
</reference>
<evidence type="ECO:0000313" key="3">
    <source>
        <dbReference type="EMBL" id="RXN24004.1"/>
    </source>
</evidence>